<reference evidence="1" key="1">
    <citation type="submission" date="2014-09" db="EMBL/GenBank/DDBJ databases">
        <authorList>
            <person name="Magalhaes I.L.F."/>
            <person name="Oliveira U."/>
            <person name="Santos F.R."/>
            <person name="Vidigal T.H.D.A."/>
            <person name="Brescovit A.D."/>
            <person name="Santos A.J."/>
        </authorList>
    </citation>
    <scope>NUCLEOTIDE SEQUENCE</scope>
    <source>
        <tissue evidence="1">Shoot tissue taken approximately 20 cm above the soil surface</tissue>
    </source>
</reference>
<proteinExistence type="predicted"/>
<reference evidence="1" key="2">
    <citation type="journal article" date="2015" name="Data Brief">
        <title>Shoot transcriptome of the giant reed, Arundo donax.</title>
        <authorList>
            <person name="Barrero R.A."/>
            <person name="Guerrero F.D."/>
            <person name="Moolhuijzen P."/>
            <person name="Goolsby J.A."/>
            <person name="Tidwell J."/>
            <person name="Bellgard S.E."/>
            <person name="Bellgard M.I."/>
        </authorList>
    </citation>
    <scope>NUCLEOTIDE SEQUENCE</scope>
    <source>
        <tissue evidence="1">Shoot tissue taken approximately 20 cm above the soil surface</tissue>
    </source>
</reference>
<protein>
    <submittedName>
        <fullName evidence="1">Uncharacterized protein</fullName>
    </submittedName>
</protein>
<evidence type="ECO:0000313" key="1">
    <source>
        <dbReference type="EMBL" id="JAD74117.1"/>
    </source>
</evidence>
<dbReference type="EMBL" id="GBRH01223778">
    <property type="protein sequence ID" value="JAD74117.1"/>
    <property type="molecule type" value="Transcribed_RNA"/>
</dbReference>
<name>A0A0A9CRM9_ARUDO</name>
<accession>A0A0A9CRM9</accession>
<organism evidence="1">
    <name type="scientific">Arundo donax</name>
    <name type="common">Giant reed</name>
    <name type="synonym">Donax arundinaceus</name>
    <dbReference type="NCBI Taxonomy" id="35708"/>
    <lineage>
        <taxon>Eukaryota</taxon>
        <taxon>Viridiplantae</taxon>
        <taxon>Streptophyta</taxon>
        <taxon>Embryophyta</taxon>
        <taxon>Tracheophyta</taxon>
        <taxon>Spermatophyta</taxon>
        <taxon>Magnoliopsida</taxon>
        <taxon>Liliopsida</taxon>
        <taxon>Poales</taxon>
        <taxon>Poaceae</taxon>
        <taxon>PACMAD clade</taxon>
        <taxon>Arundinoideae</taxon>
        <taxon>Arundineae</taxon>
        <taxon>Arundo</taxon>
    </lineage>
</organism>
<dbReference type="AlphaFoldDB" id="A0A0A9CRM9"/>
<sequence length="56" mass="6510">MNMVPILMNRVNCFSFRTTALRTQHFLFQCKKLATISPKMQHAPKDYFSGVTICRS</sequence>